<evidence type="ECO:0000256" key="1">
    <source>
        <dbReference type="SAM" id="Phobius"/>
    </source>
</evidence>
<feature type="non-terminal residue" evidence="3">
    <location>
        <position position="1"/>
    </location>
</feature>
<keyword evidence="1" id="KW-0472">Membrane</keyword>
<evidence type="ECO:0000313" key="3">
    <source>
        <dbReference type="EMBL" id="EQD81241.1"/>
    </source>
</evidence>
<feature type="transmembrane region" description="Helical" evidence="1">
    <location>
        <begin position="64"/>
        <end position="86"/>
    </location>
</feature>
<keyword evidence="1" id="KW-1133">Transmembrane helix</keyword>
<name>T1C709_9ZZZZ</name>
<dbReference type="Pfam" id="PF00892">
    <property type="entry name" value="EamA"/>
    <property type="match status" value="1"/>
</dbReference>
<dbReference type="GO" id="GO:0016020">
    <property type="term" value="C:membrane"/>
    <property type="evidence" value="ECO:0007669"/>
    <property type="project" value="InterPro"/>
</dbReference>
<organism evidence="3">
    <name type="scientific">mine drainage metagenome</name>
    <dbReference type="NCBI Taxonomy" id="410659"/>
    <lineage>
        <taxon>unclassified sequences</taxon>
        <taxon>metagenomes</taxon>
        <taxon>ecological metagenomes</taxon>
    </lineage>
</organism>
<dbReference type="SUPFAM" id="SSF103481">
    <property type="entry name" value="Multidrug resistance efflux transporter EmrE"/>
    <property type="match status" value="1"/>
</dbReference>
<feature type="domain" description="EamA" evidence="2">
    <location>
        <begin position="63"/>
        <end position="176"/>
    </location>
</feature>
<dbReference type="EMBL" id="AUZX01000024">
    <property type="protein sequence ID" value="EQD81241.1"/>
    <property type="molecule type" value="Genomic_DNA"/>
</dbReference>
<feature type="transmembrane region" description="Helical" evidence="1">
    <location>
        <begin position="127"/>
        <end position="149"/>
    </location>
</feature>
<evidence type="ECO:0000259" key="2">
    <source>
        <dbReference type="Pfam" id="PF00892"/>
    </source>
</evidence>
<reference evidence="3" key="1">
    <citation type="submission" date="2013-08" db="EMBL/GenBank/DDBJ databases">
        <authorList>
            <person name="Mendez C."/>
            <person name="Richter M."/>
            <person name="Ferrer M."/>
            <person name="Sanchez J."/>
        </authorList>
    </citation>
    <scope>NUCLEOTIDE SEQUENCE</scope>
</reference>
<dbReference type="InterPro" id="IPR037185">
    <property type="entry name" value="EmrE-like"/>
</dbReference>
<sequence length="188" mass="19601">SLEALKSATAPSVAIIIGAAPVLIAIIGPFIENRRPTIRPIISAGIVLAGTTIIEGASKAGLAGILWAIFALFGDASFSIFSVPLVKKVGPYTLSFWTTSIASISLIIIHFIFEPSKPPNTFTHQEIIALVFQGLFVTVGAFVAWYIGLARIRVELVGLFPGLIPVGALVSALILGQNGGNPLADVIG</sequence>
<reference evidence="3" key="2">
    <citation type="journal article" date="2014" name="ISME J.">
        <title>Microbial stratification in low pH oxic and suboxic macroscopic growths along an acid mine drainage.</title>
        <authorList>
            <person name="Mendez-Garcia C."/>
            <person name="Mesa V."/>
            <person name="Sprenger R.R."/>
            <person name="Richter M."/>
            <person name="Diez M.S."/>
            <person name="Solano J."/>
            <person name="Bargiela R."/>
            <person name="Golyshina O.V."/>
            <person name="Manteca A."/>
            <person name="Ramos J.L."/>
            <person name="Gallego J.R."/>
            <person name="Llorente I."/>
            <person name="Martins Dos Santos V.A."/>
            <person name="Jensen O.N."/>
            <person name="Pelaez A.I."/>
            <person name="Sanchez J."/>
            <person name="Ferrer M."/>
        </authorList>
    </citation>
    <scope>NUCLEOTIDE SEQUENCE</scope>
</reference>
<dbReference type="AlphaFoldDB" id="T1C709"/>
<comment type="caution">
    <text evidence="3">The sequence shown here is derived from an EMBL/GenBank/DDBJ whole genome shotgun (WGS) entry which is preliminary data.</text>
</comment>
<gene>
    <name evidence="3" type="ORF">B1A_00037</name>
</gene>
<feature type="transmembrane region" description="Helical" evidence="1">
    <location>
        <begin position="93"/>
        <end position="112"/>
    </location>
</feature>
<keyword evidence="1" id="KW-0812">Transmembrane</keyword>
<feature type="transmembrane region" description="Helical" evidence="1">
    <location>
        <begin position="38"/>
        <end position="58"/>
    </location>
</feature>
<accession>T1C709</accession>
<feature type="transmembrane region" description="Helical" evidence="1">
    <location>
        <begin position="12"/>
        <end position="31"/>
    </location>
</feature>
<protein>
    <submittedName>
        <fullName evidence="3">Integral membrane protein</fullName>
    </submittedName>
</protein>
<dbReference type="InterPro" id="IPR000620">
    <property type="entry name" value="EamA_dom"/>
</dbReference>
<proteinExistence type="predicted"/>
<feature type="transmembrane region" description="Helical" evidence="1">
    <location>
        <begin position="156"/>
        <end position="175"/>
    </location>
</feature>
<feature type="non-terminal residue" evidence="3">
    <location>
        <position position="188"/>
    </location>
</feature>